<reference evidence="2 3" key="1">
    <citation type="submission" date="2018-11" db="EMBL/GenBank/DDBJ databases">
        <title>Sequencing the genomes of 1000 actinobacteria strains.</title>
        <authorList>
            <person name="Klenk H.-P."/>
        </authorList>
    </citation>
    <scope>NUCLEOTIDE SEQUENCE [LARGE SCALE GENOMIC DNA]</scope>
    <source>
        <strain evidence="2 3">DSM 13521</strain>
    </source>
</reference>
<keyword evidence="3" id="KW-1185">Reference proteome</keyword>
<comment type="caution">
    <text evidence="2">The sequence shown here is derived from an EMBL/GenBank/DDBJ whole genome shotgun (WGS) entry which is preliminary data.</text>
</comment>
<evidence type="ECO:0008006" key="4">
    <source>
        <dbReference type="Google" id="ProtNLM"/>
    </source>
</evidence>
<dbReference type="AlphaFoldDB" id="A0A3N2D8R2"/>
<gene>
    <name evidence="2" type="ORF">EDD28_0752</name>
</gene>
<protein>
    <recommendedName>
        <fullName evidence="4">RAMA domain-containing protein</fullName>
    </recommendedName>
</protein>
<name>A0A3N2D8R2_9MICO</name>
<evidence type="ECO:0000256" key="1">
    <source>
        <dbReference type="SAM" id="MobiDB-lite"/>
    </source>
</evidence>
<accession>A0A3N2D8R2</accession>
<dbReference type="Proteomes" id="UP000275356">
    <property type="component" value="Unassembled WGS sequence"/>
</dbReference>
<organism evidence="2 3">
    <name type="scientific">Salana multivorans</name>
    <dbReference type="NCBI Taxonomy" id="120377"/>
    <lineage>
        <taxon>Bacteria</taxon>
        <taxon>Bacillati</taxon>
        <taxon>Actinomycetota</taxon>
        <taxon>Actinomycetes</taxon>
        <taxon>Micrococcales</taxon>
        <taxon>Beutenbergiaceae</taxon>
        <taxon>Salana</taxon>
    </lineage>
</organism>
<dbReference type="EMBL" id="RKHQ01000001">
    <property type="protein sequence ID" value="ROR96176.1"/>
    <property type="molecule type" value="Genomic_DNA"/>
</dbReference>
<dbReference type="RefSeq" id="WP_123738393.1">
    <property type="nucleotide sequence ID" value="NZ_RKHQ01000001.1"/>
</dbReference>
<evidence type="ECO:0000313" key="3">
    <source>
        <dbReference type="Proteomes" id="UP000275356"/>
    </source>
</evidence>
<feature type="region of interest" description="Disordered" evidence="1">
    <location>
        <begin position="303"/>
        <end position="322"/>
    </location>
</feature>
<feature type="compositionally biased region" description="Basic residues" evidence="1">
    <location>
        <begin position="310"/>
        <end position="322"/>
    </location>
</feature>
<sequence>MRVLPLEPFGGDDPWRDGDAVTWDDATATSVREAAVGLLPFALEDVAWREDPELGPVAVGRTRRGELRLVAAVEVLDATRFVVGLERVARALQDEHVDRAGLVVLTTRVMPDVRGAVALVGPGIARVFLVELDEAAPRTPALASVASFADVAGVAGEPAGDGRSAASRGATGPAGSAGSTGSGDPDDAREPEDLADPVETPAGGSHLTSARGRRRGRPAVPALDPREQLGVVAALVGETELSLDGTDGRIRGVLSPEGLIVVAGETFDDPLEAAVAQGREVSDGWAAWRFGIEGPYLGEALEEALNPQSRTKRPQRRRAVRR</sequence>
<proteinExistence type="predicted"/>
<feature type="compositionally biased region" description="Low complexity" evidence="1">
    <location>
        <begin position="161"/>
        <end position="183"/>
    </location>
</feature>
<feature type="region of interest" description="Disordered" evidence="1">
    <location>
        <begin position="158"/>
        <end position="223"/>
    </location>
</feature>
<dbReference type="OrthoDB" id="5149322at2"/>
<evidence type="ECO:0000313" key="2">
    <source>
        <dbReference type="EMBL" id="ROR96176.1"/>
    </source>
</evidence>